<protein>
    <submittedName>
        <fullName evidence="1">Uncharacterized protein</fullName>
    </submittedName>
</protein>
<gene>
    <name evidence="1" type="ORF">L1987_50818</name>
</gene>
<comment type="caution">
    <text evidence="1">The sequence shown here is derived from an EMBL/GenBank/DDBJ whole genome shotgun (WGS) entry which is preliminary data.</text>
</comment>
<name>A0ACB9EP75_9ASTR</name>
<evidence type="ECO:0000313" key="1">
    <source>
        <dbReference type="EMBL" id="KAI3760423.1"/>
    </source>
</evidence>
<accession>A0ACB9EP75</accession>
<reference evidence="2" key="1">
    <citation type="journal article" date="2022" name="Mol. Ecol. Resour.">
        <title>The genomes of chicory, endive, great burdock and yacon provide insights into Asteraceae palaeo-polyploidization history and plant inulin production.</title>
        <authorList>
            <person name="Fan W."/>
            <person name="Wang S."/>
            <person name="Wang H."/>
            <person name="Wang A."/>
            <person name="Jiang F."/>
            <person name="Liu H."/>
            <person name="Zhao H."/>
            <person name="Xu D."/>
            <person name="Zhang Y."/>
        </authorList>
    </citation>
    <scope>NUCLEOTIDE SEQUENCE [LARGE SCALE GENOMIC DNA]</scope>
    <source>
        <strain evidence="2">cv. Yunnan</strain>
    </source>
</reference>
<proteinExistence type="predicted"/>
<dbReference type="Proteomes" id="UP001056120">
    <property type="component" value="Linkage Group LG17"/>
</dbReference>
<reference evidence="1 2" key="2">
    <citation type="journal article" date="2022" name="Mol. Ecol. Resour.">
        <title>The genomes of chicory, endive, great burdock and yacon provide insights into Asteraceae paleo-polyploidization history and plant inulin production.</title>
        <authorList>
            <person name="Fan W."/>
            <person name="Wang S."/>
            <person name="Wang H."/>
            <person name="Wang A."/>
            <person name="Jiang F."/>
            <person name="Liu H."/>
            <person name="Zhao H."/>
            <person name="Xu D."/>
            <person name="Zhang Y."/>
        </authorList>
    </citation>
    <scope>NUCLEOTIDE SEQUENCE [LARGE SCALE GENOMIC DNA]</scope>
    <source>
        <strain evidence="2">cv. Yunnan</strain>
        <tissue evidence="1">Leaves</tissue>
    </source>
</reference>
<organism evidence="1 2">
    <name type="scientific">Smallanthus sonchifolius</name>
    <dbReference type="NCBI Taxonomy" id="185202"/>
    <lineage>
        <taxon>Eukaryota</taxon>
        <taxon>Viridiplantae</taxon>
        <taxon>Streptophyta</taxon>
        <taxon>Embryophyta</taxon>
        <taxon>Tracheophyta</taxon>
        <taxon>Spermatophyta</taxon>
        <taxon>Magnoliopsida</taxon>
        <taxon>eudicotyledons</taxon>
        <taxon>Gunneridae</taxon>
        <taxon>Pentapetalae</taxon>
        <taxon>asterids</taxon>
        <taxon>campanulids</taxon>
        <taxon>Asterales</taxon>
        <taxon>Asteraceae</taxon>
        <taxon>Asteroideae</taxon>
        <taxon>Heliantheae alliance</taxon>
        <taxon>Millerieae</taxon>
        <taxon>Smallanthus</taxon>
    </lineage>
</organism>
<keyword evidence="2" id="KW-1185">Reference proteome</keyword>
<dbReference type="EMBL" id="CM042034">
    <property type="protein sequence ID" value="KAI3760423.1"/>
    <property type="molecule type" value="Genomic_DNA"/>
</dbReference>
<evidence type="ECO:0000313" key="2">
    <source>
        <dbReference type="Proteomes" id="UP001056120"/>
    </source>
</evidence>
<sequence>MSLRRGKKSDSVKDPGRVMAELQGFVGFVFGGDGAEEGEWRGGFSGGFGAAAVAIGGGEDDEAAEVDEEEEDGDEFGENGA</sequence>